<dbReference type="AlphaFoldDB" id="A0A3P7Q0G1"/>
<gene>
    <name evidence="1" type="ORF">DILT_LOCUS14341</name>
</gene>
<sequence length="169" mass="18990">MVHNLSSKELKPEKIRVLQRGAGFNNSDADPVDLVAAIQSVLKHTHEPGETQNLIRQQTISLVMTHKRRPVIPRTERDALRTLKADKTIVILPANKGHSTIVLDKAKYLHKANTLLEDRPAYQKCEGDPMKQFLTQINSTLIVLQNNGAMIRAERLAIKPNDAAMARLY</sequence>
<organism evidence="1 2">
    <name type="scientific">Dibothriocephalus latus</name>
    <name type="common">Fish tapeworm</name>
    <name type="synonym">Diphyllobothrium latum</name>
    <dbReference type="NCBI Taxonomy" id="60516"/>
    <lineage>
        <taxon>Eukaryota</taxon>
        <taxon>Metazoa</taxon>
        <taxon>Spiralia</taxon>
        <taxon>Lophotrochozoa</taxon>
        <taxon>Platyhelminthes</taxon>
        <taxon>Cestoda</taxon>
        <taxon>Eucestoda</taxon>
        <taxon>Diphyllobothriidea</taxon>
        <taxon>Diphyllobothriidae</taxon>
        <taxon>Dibothriocephalus</taxon>
    </lineage>
</organism>
<accession>A0A3P7Q0G1</accession>
<name>A0A3P7Q0G1_DIBLA</name>
<dbReference type="EMBL" id="UYRU01073834">
    <property type="protein sequence ID" value="VDN23906.1"/>
    <property type="molecule type" value="Genomic_DNA"/>
</dbReference>
<keyword evidence="2" id="KW-1185">Reference proteome</keyword>
<dbReference type="Proteomes" id="UP000281553">
    <property type="component" value="Unassembled WGS sequence"/>
</dbReference>
<dbReference type="OrthoDB" id="6782675at2759"/>
<evidence type="ECO:0000313" key="1">
    <source>
        <dbReference type="EMBL" id="VDN23906.1"/>
    </source>
</evidence>
<proteinExistence type="predicted"/>
<evidence type="ECO:0000313" key="2">
    <source>
        <dbReference type="Proteomes" id="UP000281553"/>
    </source>
</evidence>
<reference evidence="1 2" key="1">
    <citation type="submission" date="2018-11" db="EMBL/GenBank/DDBJ databases">
        <authorList>
            <consortium name="Pathogen Informatics"/>
        </authorList>
    </citation>
    <scope>NUCLEOTIDE SEQUENCE [LARGE SCALE GENOMIC DNA]</scope>
</reference>
<protein>
    <submittedName>
        <fullName evidence="1">Uncharacterized protein</fullName>
    </submittedName>
</protein>